<dbReference type="InterPro" id="IPR009000">
    <property type="entry name" value="Transl_B-barrel_sf"/>
</dbReference>
<dbReference type="CDD" id="cd01887">
    <property type="entry name" value="IF2_eIF5B"/>
    <property type="match status" value="1"/>
</dbReference>
<comment type="similarity">
    <text evidence="2">Belongs to the TRAFAC class translation factor GTPase superfamily. Classic translation factor GTPase family. IF-2 subfamily.</text>
</comment>
<evidence type="ECO:0000313" key="14">
    <source>
        <dbReference type="EMBL" id="PWN45416.1"/>
    </source>
</evidence>
<evidence type="ECO:0000256" key="8">
    <source>
        <dbReference type="ARBA" id="ARBA00023134"/>
    </source>
</evidence>
<feature type="region of interest" description="Disordered" evidence="12">
    <location>
        <begin position="320"/>
        <end position="352"/>
    </location>
</feature>
<gene>
    <name evidence="14" type="ORF">IE81DRAFT_320171</name>
</gene>
<dbReference type="AlphaFoldDB" id="A0A316W671"/>
<proteinExistence type="inferred from homology"/>
<evidence type="ECO:0000313" key="15">
    <source>
        <dbReference type="Proteomes" id="UP000245783"/>
    </source>
</evidence>
<comment type="function">
    <text evidence="9">One of the essential components for the initiation of protein synthesis. Protects formylmethionyl-tRNA from spontaneous hydrolysis and promotes its binding to the 30S ribosomal subunits. Also involved in the hydrolysis of GTP during the formation of the 70S ribosomal complex.</text>
</comment>
<dbReference type="GO" id="GO:0003743">
    <property type="term" value="F:translation initiation factor activity"/>
    <property type="evidence" value="ECO:0007669"/>
    <property type="project" value="UniProtKB-KW"/>
</dbReference>
<dbReference type="InterPro" id="IPR005225">
    <property type="entry name" value="Small_GTP-bd"/>
</dbReference>
<dbReference type="Proteomes" id="UP000245783">
    <property type="component" value="Unassembled WGS sequence"/>
</dbReference>
<dbReference type="CDD" id="cd03692">
    <property type="entry name" value="mtIF2_IVc"/>
    <property type="match status" value="1"/>
</dbReference>
<dbReference type="PANTHER" id="PTHR43381">
    <property type="entry name" value="TRANSLATION INITIATION FACTOR IF-2-RELATED"/>
    <property type="match status" value="1"/>
</dbReference>
<protein>
    <recommendedName>
        <fullName evidence="10">Translation initiation factor IF-2, mitochondrial</fullName>
    </recommendedName>
</protein>
<feature type="compositionally biased region" description="Basic and acidic residues" evidence="12">
    <location>
        <begin position="262"/>
        <end position="287"/>
    </location>
</feature>
<dbReference type="PROSITE" id="PS51722">
    <property type="entry name" value="G_TR_2"/>
    <property type="match status" value="1"/>
</dbReference>
<dbReference type="RefSeq" id="XP_025372576.1">
    <property type="nucleotide sequence ID" value="XM_025512938.1"/>
</dbReference>
<evidence type="ECO:0000256" key="11">
    <source>
        <dbReference type="SAM" id="Coils"/>
    </source>
</evidence>
<evidence type="ECO:0000256" key="12">
    <source>
        <dbReference type="SAM" id="MobiDB-lite"/>
    </source>
</evidence>
<dbReference type="NCBIfam" id="TIGR00231">
    <property type="entry name" value="small_GTP"/>
    <property type="match status" value="1"/>
</dbReference>
<accession>A0A316W671</accession>
<keyword evidence="11" id="KW-0175">Coiled coil</keyword>
<dbReference type="InterPro" id="IPR036925">
    <property type="entry name" value="TIF_IF2_dom3_sf"/>
</dbReference>
<evidence type="ECO:0000256" key="5">
    <source>
        <dbReference type="ARBA" id="ARBA00022917"/>
    </source>
</evidence>
<feature type="compositionally biased region" description="Basic and acidic residues" evidence="12">
    <location>
        <begin position="207"/>
        <end position="249"/>
    </location>
</feature>
<dbReference type="InterPro" id="IPR015760">
    <property type="entry name" value="TIF_IF2"/>
</dbReference>
<organism evidence="14 15">
    <name type="scientific">Ceraceosorus guamensis</name>
    <dbReference type="NCBI Taxonomy" id="1522189"/>
    <lineage>
        <taxon>Eukaryota</taxon>
        <taxon>Fungi</taxon>
        <taxon>Dikarya</taxon>
        <taxon>Basidiomycota</taxon>
        <taxon>Ustilaginomycotina</taxon>
        <taxon>Exobasidiomycetes</taxon>
        <taxon>Ceraceosorales</taxon>
        <taxon>Ceraceosoraceae</taxon>
        <taxon>Ceraceosorus</taxon>
    </lineage>
</organism>
<feature type="compositionally biased region" description="Low complexity" evidence="12">
    <location>
        <begin position="180"/>
        <end position="189"/>
    </location>
</feature>
<evidence type="ECO:0000256" key="3">
    <source>
        <dbReference type="ARBA" id="ARBA00022540"/>
    </source>
</evidence>
<dbReference type="SUPFAM" id="SSF50447">
    <property type="entry name" value="Translation proteins"/>
    <property type="match status" value="2"/>
</dbReference>
<dbReference type="OrthoDB" id="361630at2759"/>
<keyword evidence="15" id="KW-1185">Reference proteome</keyword>
<feature type="domain" description="Tr-type G" evidence="13">
    <location>
        <begin position="475"/>
        <end position="693"/>
    </location>
</feature>
<dbReference type="Gene3D" id="2.40.30.10">
    <property type="entry name" value="Translation factors"/>
    <property type="match status" value="2"/>
</dbReference>
<dbReference type="InterPro" id="IPR053905">
    <property type="entry name" value="EF-G-like_DII"/>
</dbReference>
<dbReference type="InterPro" id="IPR027417">
    <property type="entry name" value="P-loop_NTPase"/>
</dbReference>
<dbReference type="SUPFAM" id="SSF52156">
    <property type="entry name" value="Initiation factor IF2/eIF5b, domain 3"/>
    <property type="match status" value="1"/>
</dbReference>
<dbReference type="InterPro" id="IPR023115">
    <property type="entry name" value="TIF_IF2_dom3"/>
</dbReference>
<dbReference type="SUPFAM" id="SSF52540">
    <property type="entry name" value="P-loop containing nucleoside triphosphate hydrolases"/>
    <property type="match status" value="1"/>
</dbReference>
<dbReference type="EMBL" id="KZ819355">
    <property type="protein sequence ID" value="PWN45416.1"/>
    <property type="molecule type" value="Genomic_DNA"/>
</dbReference>
<evidence type="ECO:0000256" key="7">
    <source>
        <dbReference type="ARBA" id="ARBA00023128"/>
    </source>
</evidence>
<dbReference type="FunCoup" id="A0A316W671">
    <property type="interactions" value="392"/>
</dbReference>
<dbReference type="GO" id="GO:0005739">
    <property type="term" value="C:mitochondrion"/>
    <property type="evidence" value="ECO:0007669"/>
    <property type="project" value="UniProtKB-SubCell"/>
</dbReference>
<dbReference type="CDD" id="cd03702">
    <property type="entry name" value="IF2_mtIF2_II"/>
    <property type="match status" value="1"/>
</dbReference>
<evidence type="ECO:0000256" key="6">
    <source>
        <dbReference type="ARBA" id="ARBA00022946"/>
    </source>
</evidence>
<dbReference type="GO" id="GO:0005525">
    <property type="term" value="F:GTP binding"/>
    <property type="evidence" value="ECO:0007669"/>
    <property type="project" value="UniProtKB-KW"/>
</dbReference>
<dbReference type="GeneID" id="37034808"/>
<dbReference type="InterPro" id="IPR044145">
    <property type="entry name" value="IF2_II"/>
</dbReference>
<name>A0A316W671_9BASI</name>
<keyword evidence="3" id="KW-0396">Initiation factor</keyword>
<keyword evidence="5" id="KW-0648">Protein biosynthesis</keyword>
<dbReference type="InterPro" id="IPR000795">
    <property type="entry name" value="T_Tr_GTP-bd_dom"/>
</dbReference>
<sequence>MLTVQRPAARSSRGALLHLLSAGATPGGSISARTHAVCPYCPPSAIIKRHANLLLCSSPRCSAFSTTASQSDEQRPPNAGGRLGADVSSSGVNMGIGIGTSAPPGGFVSKKRQPIHARPTERPKEESSPAPSSQRPPHSRERSASQPRAPHQSSGGQQGQQRRTREEGRSDQRWNGQPRGSSSSQGQAAVNADGATPGKRLPPHLQPRRDHGSEFGDRSRGPRENSDQRYQRSSRTDAGRIRPDLDRSRPPAGPRFGNSLQDGRENAQARRRDQGANSARERRHDNSTAELGHLGSDATLFGTAEADEDQTVEDAELSIGSQAQGRIAARVAEQQRKSGSDRSPSYKLRREHEELERAQQQQLKDLEARAQMRAGKADRRVVSAEPIRTELGLPAFMTVSSLAKAIGTRMRLLQNNMTAAGYEDTRPDLLLPFDDAALLVSEYGLTAVPLNSHSDAFDIYPSPPLQENQRAQTPLRPPVVTIMGHVDHGKTTLLDKLRSASVAAGEAGGITQHIGAFSVPVSQRQRSGTSGGVDTVTFLDTPGHAAFSAMRGRGAAVTDIVVLVVAADDGVMPQTKEVIQLVESLREEEAATSARRRKVPNADVDQQAANNKDNEVEESNERPTGLQLVVALNKTDKTDANVERVKSELMSNGVHLEEYGGEVPCVEVSGKTGAGLPLLEETLAALAEMADLRAERDGIPAEGWVVESRTDKGRGNTATVLVKRGSLRTGDLVIAGQSWARVRALLDSAGKPTKKPAFPGDAVVVTGWRTLPSAGDEVLGVVDASDGSSNAETLAKRAVETRQAIEARRKLIKEAEGINDARRLRAEEEEAQARAAYEERAARRQARLEASELGLTAEEYAKQAQQALDKAKAAGKEALPKDEVESEKKELRLIVRADFSGTVEAVVGAISGIGNAEVGVKIVAQGVGDPTDGDLALAQAVQGHILAFNVKAPKAMQNAAAKSNVKIQADDVIYRLMSWVSAEASALLPPRIETRVTGEAIIAQIFSIAGNRRTARNIAGCRVTNGSITANTLVRVMRERGGRKEDEEEDRKLLWQGKLQELKHGKREVDEIRKGTECGMSFGDAFQDFKEGDIIQAIKEVEVSRTL</sequence>
<dbReference type="Pfam" id="PF22042">
    <property type="entry name" value="EF-G_D2"/>
    <property type="match status" value="1"/>
</dbReference>
<keyword evidence="6" id="KW-0809">Transit peptide</keyword>
<feature type="compositionally biased region" description="Low complexity" evidence="12">
    <location>
        <begin position="152"/>
        <end position="161"/>
    </location>
</feature>
<dbReference type="PRINTS" id="PR00315">
    <property type="entry name" value="ELONGATNFCT"/>
</dbReference>
<keyword evidence="7" id="KW-0496">Mitochondrion</keyword>
<dbReference type="Pfam" id="PF11987">
    <property type="entry name" value="IF-2"/>
    <property type="match status" value="1"/>
</dbReference>
<dbReference type="PANTHER" id="PTHR43381:SF20">
    <property type="entry name" value="TRANSLATION INITIATION FACTOR IF-2, MITOCHONDRIAL"/>
    <property type="match status" value="1"/>
</dbReference>
<evidence type="ECO:0000256" key="4">
    <source>
        <dbReference type="ARBA" id="ARBA00022741"/>
    </source>
</evidence>
<feature type="compositionally biased region" description="Basic and acidic residues" evidence="12">
    <location>
        <begin position="163"/>
        <end position="172"/>
    </location>
</feature>
<dbReference type="PROSITE" id="PS01176">
    <property type="entry name" value="IF2"/>
    <property type="match status" value="1"/>
</dbReference>
<evidence type="ECO:0000256" key="2">
    <source>
        <dbReference type="ARBA" id="ARBA00007733"/>
    </source>
</evidence>
<dbReference type="GO" id="GO:0003924">
    <property type="term" value="F:GTPase activity"/>
    <property type="evidence" value="ECO:0007669"/>
    <property type="project" value="InterPro"/>
</dbReference>
<reference evidence="14 15" key="1">
    <citation type="journal article" date="2018" name="Mol. Biol. Evol.">
        <title>Broad Genomic Sampling Reveals a Smut Pathogenic Ancestry of the Fungal Clade Ustilaginomycotina.</title>
        <authorList>
            <person name="Kijpornyongpan T."/>
            <person name="Mondo S.J."/>
            <person name="Barry K."/>
            <person name="Sandor L."/>
            <person name="Lee J."/>
            <person name="Lipzen A."/>
            <person name="Pangilinan J."/>
            <person name="LaButti K."/>
            <person name="Hainaut M."/>
            <person name="Henrissat B."/>
            <person name="Grigoriev I.V."/>
            <person name="Spatafora J.W."/>
            <person name="Aime M.C."/>
        </authorList>
    </citation>
    <scope>NUCLEOTIDE SEQUENCE [LARGE SCALE GENOMIC DNA]</scope>
    <source>
        <strain evidence="14 15">MCA 4658</strain>
    </source>
</reference>
<evidence type="ECO:0000256" key="1">
    <source>
        <dbReference type="ARBA" id="ARBA00004173"/>
    </source>
</evidence>
<feature type="region of interest" description="Disordered" evidence="12">
    <location>
        <begin position="67"/>
        <end position="296"/>
    </location>
</feature>
<keyword evidence="4" id="KW-0547">Nucleotide-binding</keyword>
<dbReference type="InterPro" id="IPR000178">
    <property type="entry name" value="TF_IF2_bacterial-like"/>
</dbReference>
<dbReference type="InParanoid" id="A0A316W671"/>
<keyword evidence="8" id="KW-0342">GTP-binding</keyword>
<feature type="compositionally biased region" description="Basic and acidic residues" evidence="12">
    <location>
        <begin position="118"/>
        <end position="127"/>
    </location>
</feature>
<evidence type="ECO:0000259" key="13">
    <source>
        <dbReference type="PROSITE" id="PS51722"/>
    </source>
</evidence>
<feature type="coiled-coil region" evidence="11">
    <location>
        <begin position="821"/>
        <end position="877"/>
    </location>
</feature>
<dbReference type="Pfam" id="PF00009">
    <property type="entry name" value="GTP_EFTU"/>
    <property type="match status" value="1"/>
</dbReference>
<dbReference type="Gene3D" id="3.40.50.10050">
    <property type="entry name" value="Translation initiation factor IF- 2, domain 3"/>
    <property type="match status" value="1"/>
</dbReference>
<feature type="region of interest" description="Disordered" evidence="12">
    <location>
        <begin position="591"/>
        <end position="623"/>
    </location>
</feature>
<dbReference type="Gene3D" id="3.40.50.300">
    <property type="entry name" value="P-loop containing nucleotide triphosphate hydrolases"/>
    <property type="match status" value="2"/>
</dbReference>
<evidence type="ECO:0000256" key="9">
    <source>
        <dbReference type="ARBA" id="ARBA00025162"/>
    </source>
</evidence>
<dbReference type="STRING" id="1522189.A0A316W671"/>
<evidence type="ECO:0000256" key="10">
    <source>
        <dbReference type="ARBA" id="ARBA00044200"/>
    </source>
</evidence>
<dbReference type="FunFam" id="3.40.50.10050:FF:000001">
    <property type="entry name" value="Translation initiation factor IF-2"/>
    <property type="match status" value="1"/>
</dbReference>
<comment type="subcellular location">
    <subcellularLocation>
        <location evidence="1">Mitochondrion</location>
    </subcellularLocation>
</comment>
<dbReference type="FunFam" id="2.40.30.10:FF:000008">
    <property type="entry name" value="Translation initiation factor IF-2"/>
    <property type="match status" value="1"/>
</dbReference>